<dbReference type="InterPro" id="IPR016181">
    <property type="entry name" value="Acyl_CoA_acyltransferase"/>
</dbReference>
<evidence type="ECO:0000259" key="3">
    <source>
        <dbReference type="PROSITE" id="PS51186"/>
    </source>
</evidence>
<gene>
    <name evidence="4" type="ORF">IPH26_13250</name>
</gene>
<evidence type="ECO:0000256" key="1">
    <source>
        <dbReference type="ARBA" id="ARBA00022679"/>
    </source>
</evidence>
<name>A0A9D7E4C9_9PROT</name>
<dbReference type="Gene3D" id="3.40.630.30">
    <property type="match status" value="1"/>
</dbReference>
<dbReference type="PROSITE" id="PS51186">
    <property type="entry name" value="GNAT"/>
    <property type="match status" value="1"/>
</dbReference>
<protein>
    <submittedName>
        <fullName evidence="4">GNAT family N-acetyltransferase</fullName>
    </submittedName>
</protein>
<dbReference type="EMBL" id="JADJEV010000004">
    <property type="protein sequence ID" value="MBK6973849.1"/>
    <property type="molecule type" value="Genomic_DNA"/>
</dbReference>
<keyword evidence="2" id="KW-0012">Acyltransferase</keyword>
<dbReference type="CDD" id="cd04301">
    <property type="entry name" value="NAT_SF"/>
    <property type="match status" value="1"/>
</dbReference>
<dbReference type="InterPro" id="IPR000182">
    <property type="entry name" value="GNAT_dom"/>
</dbReference>
<keyword evidence="1" id="KW-0808">Transferase</keyword>
<evidence type="ECO:0000313" key="5">
    <source>
        <dbReference type="Proteomes" id="UP000807785"/>
    </source>
</evidence>
<comment type="caution">
    <text evidence="4">The sequence shown here is derived from an EMBL/GenBank/DDBJ whole genome shotgun (WGS) entry which is preliminary data.</text>
</comment>
<dbReference type="SUPFAM" id="SSF55729">
    <property type="entry name" value="Acyl-CoA N-acyltransferases (Nat)"/>
    <property type="match status" value="1"/>
</dbReference>
<sequence length="175" mass="19823">MAEYPQQLIRELVLRDGTPITIRPIRPDDADIEQAFVRGLSEESRYNRFMTTIDELPPKKLAFFTEVDYQRHLALIATIVRDGQEQEIGVARYVASETAGECEFAVTVADEWQGKGLASLLMRELMEAARDRGFKTIDGLVFATNQRMLDLARKLGFEVETILGEGDTVRVLRSL</sequence>
<feature type="domain" description="N-acetyltransferase" evidence="3">
    <location>
        <begin position="20"/>
        <end position="175"/>
    </location>
</feature>
<evidence type="ECO:0000256" key="2">
    <source>
        <dbReference type="ARBA" id="ARBA00023315"/>
    </source>
</evidence>
<dbReference type="PANTHER" id="PTHR43072:SF23">
    <property type="entry name" value="UPF0039 PROTEIN C11D3.02C"/>
    <property type="match status" value="1"/>
</dbReference>
<reference evidence="4" key="1">
    <citation type="submission" date="2020-10" db="EMBL/GenBank/DDBJ databases">
        <title>Connecting structure to function with the recovery of over 1000 high-quality activated sludge metagenome-assembled genomes encoding full-length rRNA genes using long-read sequencing.</title>
        <authorList>
            <person name="Singleton C.M."/>
            <person name="Petriglieri F."/>
            <person name="Kristensen J.M."/>
            <person name="Kirkegaard R.H."/>
            <person name="Michaelsen T.Y."/>
            <person name="Andersen M.H."/>
            <person name="Karst S.M."/>
            <person name="Dueholm M.S."/>
            <person name="Nielsen P.H."/>
            <person name="Albertsen M."/>
        </authorList>
    </citation>
    <scope>NUCLEOTIDE SEQUENCE</scope>
    <source>
        <strain evidence="4">Bjer_18-Q3-R1-45_BAT3C.347</strain>
    </source>
</reference>
<organism evidence="4 5">
    <name type="scientific">Candidatus Methylophosphatis roskildensis</name>
    <dbReference type="NCBI Taxonomy" id="2899263"/>
    <lineage>
        <taxon>Bacteria</taxon>
        <taxon>Pseudomonadati</taxon>
        <taxon>Pseudomonadota</taxon>
        <taxon>Betaproteobacteria</taxon>
        <taxon>Nitrosomonadales</taxon>
        <taxon>Sterolibacteriaceae</taxon>
        <taxon>Candidatus Methylophosphatis</taxon>
    </lineage>
</organism>
<dbReference type="AlphaFoldDB" id="A0A9D7E4C9"/>
<dbReference type="Proteomes" id="UP000807785">
    <property type="component" value="Unassembled WGS sequence"/>
</dbReference>
<dbReference type="GO" id="GO:0016747">
    <property type="term" value="F:acyltransferase activity, transferring groups other than amino-acyl groups"/>
    <property type="evidence" value="ECO:0007669"/>
    <property type="project" value="InterPro"/>
</dbReference>
<accession>A0A9D7E4C9</accession>
<evidence type="ECO:0000313" key="4">
    <source>
        <dbReference type="EMBL" id="MBK6973849.1"/>
    </source>
</evidence>
<proteinExistence type="predicted"/>
<dbReference type="Pfam" id="PF13302">
    <property type="entry name" value="Acetyltransf_3"/>
    <property type="match status" value="1"/>
</dbReference>
<dbReference type="PANTHER" id="PTHR43072">
    <property type="entry name" value="N-ACETYLTRANSFERASE"/>
    <property type="match status" value="1"/>
</dbReference>